<dbReference type="GO" id="GO:0003677">
    <property type="term" value="F:DNA binding"/>
    <property type="evidence" value="ECO:0007669"/>
    <property type="project" value="UniProtKB-KW"/>
</dbReference>
<feature type="domain" description="HTH cro/C1-type" evidence="3">
    <location>
        <begin position="7"/>
        <end position="61"/>
    </location>
</feature>
<dbReference type="EMBL" id="DXCF01000031">
    <property type="protein sequence ID" value="HIZ10038.1"/>
    <property type="molecule type" value="Genomic_DNA"/>
</dbReference>
<dbReference type="PANTHER" id="PTHR46558:SF13">
    <property type="entry name" value="HTH-TYPE TRANSCRIPTIONAL REGULATOR IMMR"/>
    <property type="match status" value="1"/>
</dbReference>
<accession>A0A9D2D7J3</accession>
<organism evidence="4 5">
    <name type="scientific">Candidatus Borkfalkia avicola</name>
    <dbReference type="NCBI Taxonomy" id="2838503"/>
    <lineage>
        <taxon>Bacteria</taxon>
        <taxon>Bacillati</taxon>
        <taxon>Bacillota</taxon>
        <taxon>Clostridia</taxon>
        <taxon>Christensenellales</taxon>
        <taxon>Christensenellaceae</taxon>
        <taxon>Candidatus Borkfalkia</taxon>
    </lineage>
</organism>
<dbReference type="InterPro" id="IPR001387">
    <property type="entry name" value="Cro/C1-type_HTH"/>
</dbReference>
<dbReference type="SMART" id="SM00530">
    <property type="entry name" value="HTH_XRE"/>
    <property type="match status" value="1"/>
</dbReference>
<comment type="cofactor">
    <cofactor evidence="2">
        <name>Mg(2+)</name>
        <dbReference type="ChEBI" id="CHEBI:18420"/>
    </cofactor>
    <text evidence="2">Binds 2 magnesium ions per subunit.</text>
</comment>
<dbReference type="Gene3D" id="1.10.260.40">
    <property type="entry name" value="lambda repressor-like DNA-binding domains"/>
    <property type="match status" value="1"/>
</dbReference>
<dbReference type="InterPro" id="IPR010982">
    <property type="entry name" value="Lambda_DNA-bd_dom_sf"/>
</dbReference>
<dbReference type="SUPFAM" id="SSF47413">
    <property type="entry name" value="lambda repressor-like DNA-binding domains"/>
    <property type="match status" value="1"/>
</dbReference>
<protein>
    <submittedName>
        <fullName evidence="4">ADP-ribosylglycohydrolase family protein</fullName>
    </submittedName>
</protein>
<reference evidence="4" key="1">
    <citation type="journal article" date="2021" name="PeerJ">
        <title>Extensive microbial diversity within the chicken gut microbiome revealed by metagenomics and culture.</title>
        <authorList>
            <person name="Gilroy R."/>
            <person name="Ravi A."/>
            <person name="Getino M."/>
            <person name="Pursley I."/>
            <person name="Horton D.L."/>
            <person name="Alikhan N.F."/>
            <person name="Baker D."/>
            <person name="Gharbi K."/>
            <person name="Hall N."/>
            <person name="Watson M."/>
            <person name="Adriaenssens E.M."/>
            <person name="Foster-Nyarko E."/>
            <person name="Jarju S."/>
            <person name="Secka A."/>
            <person name="Antonio M."/>
            <person name="Oren A."/>
            <person name="Chaudhuri R.R."/>
            <person name="La Ragione R."/>
            <person name="Hildebrand F."/>
            <person name="Pallen M.J."/>
        </authorList>
    </citation>
    <scope>NUCLEOTIDE SEQUENCE</scope>
    <source>
        <strain evidence="4">CHK192-19661</strain>
    </source>
</reference>
<name>A0A9D2D7J3_9FIRM</name>
<evidence type="ECO:0000256" key="1">
    <source>
        <dbReference type="ARBA" id="ARBA00023125"/>
    </source>
</evidence>
<dbReference type="Proteomes" id="UP000824025">
    <property type="component" value="Unassembled WGS sequence"/>
</dbReference>
<dbReference type="SUPFAM" id="SSF101478">
    <property type="entry name" value="ADP-ribosylglycohydrolase"/>
    <property type="match status" value="1"/>
</dbReference>
<dbReference type="Pfam" id="PF03747">
    <property type="entry name" value="ADP_ribosyl_GH"/>
    <property type="match status" value="1"/>
</dbReference>
<evidence type="ECO:0000256" key="2">
    <source>
        <dbReference type="PIRSR" id="PIRSR605502-1"/>
    </source>
</evidence>
<dbReference type="Gene3D" id="1.10.4080.10">
    <property type="entry name" value="ADP-ribosylation/Crystallin J1"/>
    <property type="match status" value="1"/>
</dbReference>
<dbReference type="PROSITE" id="PS50943">
    <property type="entry name" value="HTH_CROC1"/>
    <property type="match status" value="1"/>
</dbReference>
<feature type="binding site" evidence="2">
    <location>
        <position position="470"/>
    </location>
    <ligand>
        <name>Mg(2+)</name>
        <dbReference type="ChEBI" id="CHEBI:18420"/>
        <label>1</label>
    </ligand>
</feature>
<dbReference type="PANTHER" id="PTHR46558">
    <property type="entry name" value="TRACRIPTIONAL REGULATORY PROTEIN-RELATED-RELATED"/>
    <property type="match status" value="1"/>
</dbReference>
<dbReference type="AlphaFoldDB" id="A0A9D2D7J3"/>
<keyword evidence="2" id="KW-0460">Magnesium</keyword>
<evidence type="ECO:0000259" key="3">
    <source>
        <dbReference type="PROSITE" id="PS50943"/>
    </source>
</evidence>
<evidence type="ECO:0000313" key="5">
    <source>
        <dbReference type="Proteomes" id="UP000824025"/>
    </source>
</evidence>
<evidence type="ECO:0000313" key="4">
    <source>
        <dbReference type="EMBL" id="HIZ10038.1"/>
    </source>
</evidence>
<dbReference type="InterPro" id="IPR036705">
    <property type="entry name" value="Ribosyl_crysJ1_sf"/>
</dbReference>
<dbReference type="GO" id="GO:0046872">
    <property type="term" value="F:metal ion binding"/>
    <property type="evidence" value="ECO:0007669"/>
    <property type="project" value="UniProtKB-KW"/>
</dbReference>
<dbReference type="CDD" id="cd00093">
    <property type="entry name" value="HTH_XRE"/>
    <property type="match status" value="1"/>
</dbReference>
<comment type="caution">
    <text evidence="4">The sequence shown here is derived from an EMBL/GenBank/DDBJ whole genome shotgun (WGS) entry which is preliminary data.</text>
</comment>
<reference evidence="4" key="2">
    <citation type="submission" date="2021-04" db="EMBL/GenBank/DDBJ databases">
        <authorList>
            <person name="Gilroy R."/>
        </authorList>
    </citation>
    <scope>NUCLEOTIDE SEQUENCE</scope>
    <source>
        <strain evidence="4">CHK192-19661</strain>
    </source>
</reference>
<dbReference type="InterPro" id="IPR005502">
    <property type="entry name" value="Ribosyl_crysJ1"/>
</dbReference>
<feature type="binding site" evidence="2">
    <location>
        <position position="468"/>
    </location>
    <ligand>
        <name>Mg(2+)</name>
        <dbReference type="ChEBI" id="CHEBI:18420"/>
        <label>1</label>
    </ligand>
</feature>
<keyword evidence="2" id="KW-0479">Metal-binding</keyword>
<gene>
    <name evidence="4" type="ORF">H9726_06085</name>
</gene>
<dbReference type="Pfam" id="PF01381">
    <property type="entry name" value="HTH_3"/>
    <property type="match status" value="1"/>
</dbReference>
<proteinExistence type="predicted"/>
<sequence length="528" mass="58207">MPFHDSLYRLRTGQKLSQAKLAERIGVTAQSVQKWESGAAVPELEKIIRISQYFGVSLDALLLDRDVRTQEEMPGNRRLRPQYVNVPEYESYSAALETEYRQCLDEGLDVAGYADLFSAAAKMPAGEEKEKIADVLFDIVLNAARREGYAYEEPSGYAEIVRLRKAYDFPARRPGKAELKEKLLGAWTGRACGCLLGKPVEGARTDELVPFLKRTGNYPMHRYILNSDLTDEIVADYTFGFGGRCYADTVDGMPVDDDTNYTVLAQELIERRGRDFAPQDVAQLWLDSQPKSAYFTAERVAFCNFVKGYAPPASAMYKNPYREWIGAQIRGDYFGYINPGDPAAAAEMAFRDACISHRKNGIYGEMFASAMLACAAVTDSIENIIRGGLAQIPATSRLYEAVNKVMAEHGAGVSAEECFARIHAAYDEHDLHGWCHTIPNAMIVAASLLYGEGDFGKSVCLAVQTGFDTDCNGATVGSVLGMRGGIKSIGAEWTAPLNGKLHTSIFGLGTVLLKARAEMTLRHIEQPR</sequence>
<keyword evidence="1" id="KW-0238">DNA-binding</keyword>